<evidence type="ECO:0000256" key="1">
    <source>
        <dbReference type="ARBA" id="ARBA00009375"/>
    </source>
</evidence>
<comment type="function">
    <text evidence="4">Formation of pseudouridine at positions 38, 39 and 40 in the anticodon stem and loop of transfer RNAs.</text>
</comment>
<organism evidence="7 8">
    <name type="scientific">Candidatus Lachnoclostridium stercoravium</name>
    <dbReference type="NCBI Taxonomy" id="2838633"/>
    <lineage>
        <taxon>Bacteria</taxon>
        <taxon>Bacillati</taxon>
        <taxon>Bacillota</taxon>
        <taxon>Clostridia</taxon>
        <taxon>Lachnospirales</taxon>
        <taxon>Lachnospiraceae</taxon>
    </lineage>
</organism>
<dbReference type="FunFam" id="3.30.70.580:FF:000001">
    <property type="entry name" value="tRNA pseudouridine synthase A"/>
    <property type="match status" value="1"/>
</dbReference>
<dbReference type="Pfam" id="PF01416">
    <property type="entry name" value="PseudoU_synth_1"/>
    <property type="match status" value="2"/>
</dbReference>
<dbReference type="EMBL" id="DWZA01000075">
    <property type="protein sequence ID" value="HJA71617.1"/>
    <property type="molecule type" value="Genomic_DNA"/>
</dbReference>
<evidence type="ECO:0000313" key="8">
    <source>
        <dbReference type="Proteomes" id="UP000823900"/>
    </source>
</evidence>
<comment type="catalytic activity">
    <reaction evidence="4 5">
        <text>uridine(38/39/40) in tRNA = pseudouridine(38/39/40) in tRNA</text>
        <dbReference type="Rhea" id="RHEA:22376"/>
        <dbReference type="Rhea" id="RHEA-COMP:10085"/>
        <dbReference type="Rhea" id="RHEA-COMP:10087"/>
        <dbReference type="ChEBI" id="CHEBI:65314"/>
        <dbReference type="ChEBI" id="CHEBI:65315"/>
        <dbReference type="EC" id="5.4.99.12"/>
    </reaction>
</comment>
<comment type="caution">
    <text evidence="4">Lacks conserved residue(s) required for the propagation of feature annotation.</text>
</comment>
<comment type="caution">
    <text evidence="7">The sequence shown here is derived from an EMBL/GenBank/DDBJ whole genome shotgun (WGS) entry which is preliminary data.</text>
</comment>
<dbReference type="PANTHER" id="PTHR11142:SF0">
    <property type="entry name" value="TRNA PSEUDOURIDINE SYNTHASE-LIKE 1"/>
    <property type="match status" value="1"/>
</dbReference>
<evidence type="ECO:0000259" key="6">
    <source>
        <dbReference type="Pfam" id="PF01416"/>
    </source>
</evidence>
<evidence type="ECO:0000256" key="2">
    <source>
        <dbReference type="ARBA" id="ARBA00022694"/>
    </source>
</evidence>
<evidence type="ECO:0000256" key="5">
    <source>
        <dbReference type="RuleBase" id="RU003792"/>
    </source>
</evidence>
<feature type="active site" description="Nucleophile" evidence="4">
    <location>
        <position position="52"/>
    </location>
</feature>
<gene>
    <name evidence="4 7" type="primary">truA</name>
    <name evidence="7" type="ORF">IAA07_08600</name>
</gene>
<name>A0A9D2KMR6_9FIRM</name>
<dbReference type="InterPro" id="IPR020095">
    <property type="entry name" value="PsdUridine_synth_TruA_C"/>
</dbReference>
<reference evidence="7" key="1">
    <citation type="journal article" date="2021" name="PeerJ">
        <title>Extensive microbial diversity within the chicken gut microbiome revealed by metagenomics and culture.</title>
        <authorList>
            <person name="Gilroy R."/>
            <person name="Ravi A."/>
            <person name="Getino M."/>
            <person name="Pursley I."/>
            <person name="Horton D.L."/>
            <person name="Alikhan N.F."/>
            <person name="Baker D."/>
            <person name="Gharbi K."/>
            <person name="Hall N."/>
            <person name="Watson M."/>
            <person name="Adriaenssens E.M."/>
            <person name="Foster-Nyarko E."/>
            <person name="Jarju S."/>
            <person name="Secka A."/>
            <person name="Antonio M."/>
            <person name="Oren A."/>
            <person name="Chaudhuri R.R."/>
            <person name="La Ragione R."/>
            <person name="Hildebrand F."/>
            <person name="Pallen M.J."/>
        </authorList>
    </citation>
    <scope>NUCLEOTIDE SEQUENCE</scope>
    <source>
        <strain evidence="7">CHK178-16964</strain>
    </source>
</reference>
<sequence>MKRVKLVVAYDGTNYCGWQLQPNGVTIEEVLNKALSDLLKEPVAVTGASRTDSGVHAMGNVAVFDTENRMPADKICFALNQRLPEDVRVQSSEEVPLDWHPRKQNCIKTYEYRILNRKIDMPVLRLYSHFCYFDLDLEKMQQAAGYLIGEHDFKSFCTVKSQAEETVRTIYSLTLHKDENDMIIMRISGSGFLYNMVRIIAGTLMKVGMGVYPPEHVEEILDGKDRQLAGQTAPAKGLTLVSLEYEKELPEWGGGENKYWSYRVYQAAIKESGTAAILLYRCQKEEAEGVLRRTIHQAYRNGARRIYVADLSGQGLAEEKKTYGYYTLQRLAGREEFISDLAEEKQRCIADMLKSPFGSEGIGYFLALDKPERETKG</sequence>
<dbReference type="SUPFAM" id="SSF55120">
    <property type="entry name" value="Pseudouridine synthase"/>
    <property type="match status" value="1"/>
</dbReference>
<reference evidence="7" key="2">
    <citation type="submission" date="2021-04" db="EMBL/GenBank/DDBJ databases">
        <authorList>
            <person name="Gilroy R."/>
        </authorList>
    </citation>
    <scope>NUCLEOTIDE SEQUENCE</scope>
    <source>
        <strain evidence="7">CHK178-16964</strain>
    </source>
</reference>
<dbReference type="InterPro" id="IPR020103">
    <property type="entry name" value="PsdUridine_synth_cat_dom_sf"/>
</dbReference>
<feature type="binding site" evidence="4">
    <location>
        <position position="110"/>
    </location>
    <ligand>
        <name>substrate</name>
    </ligand>
</feature>
<dbReference type="Gene3D" id="3.30.70.660">
    <property type="entry name" value="Pseudouridine synthase I, catalytic domain, C-terminal subdomain"/>
    <property type="match status" value="1"/>
</dbReference>
<dbReference type="AlphaFoldDB" id="A0A9D2KMR6"/>
<dbReference type="GO" id="GO:0031119">
    <property type="term" value="P:tRNA pseudouridine synthesis"/>
    <property type="evidence" value="ECO:0007669"/>
    <property type="project" value="UniProtKB-UniRule"/>
</dbReference>
<dbReference type="GO" id="GO:0003723">
    <property type="term" value="F:RNA binding"/>
    <property type="evidence" value="ECO:0007669"/>
    <property type="project" value="InterPro"/>
</dbReference>
<keyword evidence="2 4" id="KW-0819">tRNA processing</keyword>
<evidence type="ECO:0000256" key="3">
    <source>
        <dbReference type="ARBA" id="ARBA00023235"/>
    </source>
</evidence>
<dbReference type="Gene3D" id="3.30.70.580">
    <property type="entry name" value="Pseudouridine synthase I, catalytic domain, N-terminal subdomain"/>
    <property type="match status" value="1"/>
</dbReference>
<feature type="domain" description="Pseudouridine synthase I TruA alpha/beta" evidence="6">
    <location>
        <begin position="7"/>
        <end position="102"/>
    </location>
</feature>
<evidence type="ECO:0000313" key="7">
    <source>
        <dbReference type="EMBL" id="HJA71617.1"/>
    </source>
</evidence>
<dbReference type="InterPro" id="IPR020094">
    <property type="entry name" value="TruA/RsuA/RluB/E/F_N"/>
</dbReference>
<comment type="subunit">
    <text evidence="4">Homodimer.</text>
</comment>
<dbReference type="PANTHER" id="PTHR11142">
    <property type="entry name" value="PSEUDOURIDYLATE SYNTHASE"/>
    <property type="match status" value="1"/>
</dbReference>
<evidence type="ECO:0000256" key="4">
    <source>
        <dbReference type="HAMAP-Rule" id="MF_00171"/>
    </source>
</evidence>
<protein>
    <recommendedName>
        <fullName evidence="4">tRNA pseudouridine synthase A</fullName>
        <ecNumber evidence="4">5.4.99.12</ecNumber>
    </recommendedName>
    <alternativeName>
        <fullName evidence="4">tRNA pseudouridine(38-40) synthase</fullName>
    </alternativeName>
    <alternativeName>
        <fullName evidence="4">tRNA pseudouridylate synthase I</fullName>
    </alternativeName>
    <alternativeName>
        <fullName evidence="4">tRNA-uridine isomerase I</fullName>
    </alternativeName>
</protein>
<dbReference type="Proteomes" id="UP000823900">
    <property type="component" value="Unassembled WGS sequence"/>
</dbReference>
<dbReference type="InterPro" id="IPR001406">
    <property type="entry name" value="PsdUridine_synth_TruA"/>
</dbReference>
<feature type="domain" description="Pseudouridine synthase I TruA alpha/beta" evidence="6">
    <location>
        <begin position="143"/>
        <end position="246"/>
    </location>
</feature>
<accession>A0A9D2KMR6</accession>
<dbReference type="CDD" id="cd02570">
    <property type="entry name" value="PseudoU_synth_EcTruA"/>
    <property type="match status" value="1"/>
</dbReference>
<dbReference type="HAMAP" id="MF_00171">
    <property type="entry name" value="TruA"/>
    <property type="match status" value="1"/>
</dbReference>
<keyword evidence="3 4" id="KW-0413">Isomerase</keyword>
<proteinExistence type="inferred from homology"/>
<dbReference type="InterPro" id="IPR020097">
    <property type="entry name" value="PsdUridine_synth_TruA_a/b_dom"/>
</dbReference>
<dbReference type="GO" id="GO:0160147">
    <property type="term" value="F:tRNA pseudouridine(38-40) synthase activity"/>
    <property type="evidence" value="ECO:0007669"/>
    <property type="project" value="UniProtKB-EC"/>
</dbReference>
<dbReference type="EC" id="5.4.99.12" evidence="4"/>
<comment type="similarity">
    <text evidence="1 4 5">Belongs to the tRNA pseudouridine synthase TruA family.</text>
</comment>
<dbReference type="NCBIfam" id="TIGR00071">
    <property type="entry name" value="hisT_truA"/>
    <property type="match status" value="1"/>
</dbReference>